<reference evidence="4" key="1">
    <citation type="journal article" date="2019" name="Int. J. Syst. Evol. Microbiol.">
        <title>The Global Catalogue of Microorganisms (GCM) 10K type strain sequencing project: providing services to taxonomists for standard genome sequencing and annotation.</title>
        <authorList>
            <consortium name="The Broad Institute Genomics Platform"/>
            <consortium name="The Broad Institute Genome Sequencing Center for Infectious Disease"/>
            <person name="Wu L."/>
            <person name="Ma J."/>
        </authorList>
    </citation>
    <scope>NUCLEOTIDE SEQUENCE [LARGE SCALE GENOMIC DNA]</scope>
    <source>
        <strain evidence="4">KCTC 42585</strain>
    </source>
</reference>
<evidence type="ECO:0000256" key="1">
    <source>
        <dbReference type="ARBA" id="ARBA00006217"/>
    </source>
</evidence>
<organism evidence="3 4">
    <name type="scientific">Salinimicrobium flavum</name>
    <dbReference type="NCBI Taxonomy" id="1737065"/>
    <lineage>
        <taxon>Bacteria</taxon>
        <taxon>Pseudomonadati</taxon>
        <taxon>Bacteroidota</taxon>
        <taxon>Flavobacteriia</taxon>
        <taxon>Flavobacteriales</taxon>
        <taxon>Flavobacteriaceae</taxon>
        <taxon>Salinimicrobium</taxon>
    </lineage>
</organism>
<evidence type="ECO:0000313" key="4">
    <source>
        <dbReference type="Proteomes" id="UP001597468"/>
    </source>
</evidence>
<dbReference type="CDD" id="cd03378">
    <property type="entry name" value="beta_CA_cladeC"/>
    <property type="match status" value="1"/>
</dbReference>
<dbReference type="PROSITE" id="PS51257">
    <property type="entry name" value="PROKAR_LIPOPROTEIN"/>
    <property type="match status" value="1"/>
</dbReference>
<dbReference type="RefSeq" id="WP_380754656.1">
    <property type="nucleotide sequence ID" value="NZ_JBHULT010000012.1"/>
</dbReference>
<dbReference type="SUPFAM" id="SSF53056">
    <property type="entry name" value="beta-carbonic anhydrase, cab"/>
    <property type="match status" value="1"/>
</dbReference>
<sequence length="254" mass="28557">MKNLNYWSLILVISFLMGACGEAEERNETNERVEEREMAQQTDQRDADISLTEERRNALTPDDVVKEFQQGNQNFIKDSLTPRNRQRRIQETGSAQYPKGMILSCIDSRVPVEEIFDQGLGDIFVGRIAGNFADEEMLGSMEFATKVAGSKVIVVLGHENCGAVKSAIDEVELGNITAMLKHIKPAVKMTDNYPEEQRSIKNVEYVNEVVKNNVIYTVDEIRKNSSIIAEMEENGEIKILGAVYDVNTGTVEFL</sequence>
<dbReference type="PANTHER" id="PTHR11002:SF79">
    <property type="entry name" value="CARBONIC ANHYDRASE 2"/>
    <property type="match status" value="1"/>
</dbReference>
<dbReference type="Pfam" id="PF00484">
    <property type="entry name" value="Pro_CA"/>
    <property type="match status" value="1"/>
</dbReference>
<dbReference type="NCBIfam" id="NF011765">
    <property type="entry name" value="PRK15219.1"/>
    <property type="match status" value="1"/>
</dbReference>
<proteinExistence type="inferred from homology"/>
<dbReference type="EMBL" id="JBHULT010000012">
    <property type="protein sequence ID" value="MFD2519099.1"/>
    <property type="molecule type" value="Genomic_DNA"/>
</dbReference>
<name>A0ABW5J0U2_9FLAO</name>
<dbReference type="Proteomes" id="UP001597468">
    <property type="component" value="Unassembled WGS sequence"/>
</dbReference>
<dbReference type="Gene3D" id="3.40.1050.10">
    <property type="entry name" value="Carbonic anhydrase"/>
    <property type="match status" value="1"/>
</dbReference>
<dbReference type="InterPro" id="IPR036874">
    <property type="entry name" value="Carbonic_anhydrase_sf"/>
</dbReference>
<dbReference type="InterPro" id="IPR001765">
    <property type="entry name" value="Carbonic_anhydrase"/>
</dbReference>
<accession>A0ABW5J0U2</accession>
<gene>
    <name evidence="3" type="ORF">ACFSTG_14420</name>
</gene>
<dbReference type="PANTHER" id="PTHR11002">
    <property type="entry name" value="CARBONIC ANHYDRASE"/>
    <property type="match status" value="1"/>
</dbReference>
<evidence type="ECO:0000313" key="3">
    <source>
        <dbReference type="EMBL" id="MFD2519099.1"/>
    </source>
</evidence>
<dbReference type="SMART" id="SM00947">
    <property type="entry name" value="Pro_CA"/>
    <property type="match status" value="1"/>
</dbReference>
<comment type="similarity">
    <text evidence="1">Belongs to the beta-class carbonic anhydrase family.</text>
</comment>
<comment type="caution">
    <text evidence="3">The sequence shown here is derived from an EMBL/GenBank/DDBJ whole genome shotgun (WGS) entry which is preliminary data.</text>
</comment>
<feature type="region of interest" description="Disordered" evidence="2">
    <location>
        <begin position="25"/>
        <end position="51"/>
    </location>
</feature>
<keyword evidence="4" id="KW-1185">Reference proteome</keyword>
<protein>
    <submittedName>
        <fullName evidence="3">Carbonic anhydrase family protein</fullName>
    </submittedName>
</protein>
<evidence type="ECO:0000256" key="2">
    <source>
        <dbReference type="SAM" id="MobiDB-lite"/>
    </source>
</evidence>